<evidence type="ECO:0000313" key="7">
    <source>
        <dbReference type="EMBL" id="BBF81038.1"/>
    </source>
</evidence>
<evidence type="ECO:0000259" key="6">
    <source>
        <dbReference type="Pfam" id="PF04116"/>
    </source>
</evidence>
<dbReference type="EMBL" id="AP018827">
    <property type="protein sequence ID" value="BBF81038.1"/>
    <property type="molecule type" value="Genomic_DNA"/>
</dbReference>
<sequence length="257" mass="28739">MICAIKSKTGETGMLLLGVIAITGLLFVLIFTREVIAPASGARCDRRWRILAGSLNAASLLAVVAVGVVFDRLISQWSLFDLKAQVDPLSGGFIAFLVSSFLAYWWHRATHISDTLWRFVHQLHHAPRRIEALTAFYLHPVDAFMAALLNAVVAYGVLGVSGLSLAFSLILVSVFDLVAHADQRTPHWLGYITQRPEMHRVHHQYGHHKQNYGLPLWDMLFGTFANPQAGPERCGFDDKRAAQIKDMLLFRDVHKGR</sequence>
<keyword evidence="4 5" id="KW-0472">Membrane</keyword>
<evidence type="ECO:0000256" key="5">
    <source>
        <dbReference type="SAM" id="Phobius"/>
    </source>
</evidence>
<evidence type="ECO:0000313" key="8">
    <source>
        <dbReference type="Proteomes" id="UP000278756"/>
    </source>
</evidence>
<evidence type="ECO:0000256" key="1">
    <source>
        <dbReference type="ARBA" id="ARBA00004370"/>
    </source>
</evidence>
<feature type="transmembrane region" description="Helical" evidence="5">
    <location>
        <begin position="15"/>
        <end position="36"/>
    </location>
</feature>
<reference evidence="8" key="2">
    <citation type="journal article" date="2017" name="Plant Physiol. Biochem.">
        <title>Differential oxidative and antioxidative response of duckweed Lemna minor toward plant growth promoting/inhibiting bacteria.</title>
        <authorList>
            <person name="Ishizawa H."/>
            <person name="Kuroda M."/>
            <person name="Morikawa M."/>
            <person name="Ike M."/>
        </authorList>
    </citation>
    <scope>NUCLEOTIDE SEQUENCE [LARGE SCALE GENOMIC DNA]</scope>
    <source>
        <strain evidence="8">M6</strain>
    </source>
</reference>
<organism evidence="7 8">
    <name type="scientific">Asticcacaulis excentricus</name>
    <dbReference type="NCBI Taxonomy" id="78587"/>
    <lineage>
        <taxon>Bacteria</taxon>
        <taxon>Pseudomonadati</taxon>
        <taxon>Pseudomonadota</taxon>
        <taxon>Alphaproteobacteria</taxon>
        <taxon>Caulobacterales</taxon>
        <taxon>Caulobacteraceae</taxon>
        <taxon>Asticcacaulis</taxon>
    </lineage>
</organism>
<dbReference type="Pfam" id="PF04116">
    <property type="entry name" value="FA_hydroxylase"/>
    <property type="match status" value="1"/>
</dbReference>
<reference evidence="8" key="1">
    <citation type="journal article" date="2017" name="Biotechnol. Biofuels">
        <title>Evaluation of environmental bacterial communities as a factor affecting the growth of duckweed Lemna minor.</title>
        <authorList>
            <person name="Ishizawa H."/>
            <person name="Kuroda M."/>
            <person name="Morikawa M."/>
            <person name="Ike M."/>
        </authorList>
    </citation>
    <scope>NUCLEOTIDE SEQUENCE [LARGE SCALE GENOMIC DNA]</scope>
    <source>
        <strain evidence="8">M6</strain>
    </source>
</reference>
<keyword evidence="3 5" id="KW-1133">Transmembrane helix</keyword>
<name>A0A3G9G9I9_9CAUL</name>
<evidence type="ECO:0000256" key="4">
    <source>
        <dbReference type="ARBA" id="ARBA00023136"/>
    </source>
</evidence>
<dbReference type="GO" id="GO:0016491">
    <property type="term" value="F:oxidoreductase activity"/>
    <property type="evidence" value="ECO:0007669"/>
    <property type="project" value="InterPro"/>
</dbReference>
<feature type="transmembrane region" description="Helical" evidence="5">
    <location>
        <begin position="90"/>
        <end position="109"/>
    </location>
</feature>
<dbReference type="InterPro" id="IPR050307">
    <property type="entry name" value="Sterol_Desaturase_Related"/>
</dbReference>
<dbReference type="InterPro" id="IPR006694">
    <property type="entry name" value="Fatty_acid_hydroxylase"/>
</dbReference>
<proteinExistence type="predicted"/>
<protein>
    <recommendedName>
        <fullName evidence="6">Fatty acid hydroxylase domain-containing protein</fullName>
    </recommendedName>
</protein>
<accession>A0A3G9G9I9</accession>
<dbReference type="Proteomes" id="UP000278756">
    <property type="component" value="Chromosome 1"/>
</dbReference>
<dbReference type="GO" id="GO:0016020">
    <property type="term" value="C:membrane"/>
    <property type="evidence" value="ECO:0007669"/>
    <property type="project" value="UniProtKB-SubCell"/>
</dbReference>
<gene>
    <name evidence="7" type="ORF">EM6_1633</name>
</gene>
<feature type="domain" description="Fatty acid hydroxylase" evidence="6">
    <location>
        <begin position="94"/>
        <end position="223"/>
    </location>
</feature>
<evidence type="ECO:0000256" key="3">
    <source>
        <dbReference type="ARBA" id="ARBA00022989"/>
    </source>
</evidence>
<dbReference type="PANTHER" id="PTHR11863">
    <property type="entry name" value="STEROL DESATURASE"/>
    <property type="match status" value="1"/>
</dbReference>
<feature type="transmembrane region" description="Helical" evidence="5">
    <location>
        <begin position="155"/>
        <end position="179"/>
    </location>
</feature>
<dbReference type="GO" id="GO:0008610">
    <property type="term" value="P:lipid biosynthetic process"/>
    <property type="evidence" value="ECO:0007669"/>
    <property type="project" value="InterPro"/>
</dbReference>
<evidence type="ECO:0000256" key="2">
    <source>
        <dbReference type="ARBA" id="ARBA00022692"/>
    </source>
</evidence>
<dbReference type="AlphaFoldDB" id="A0A3G9G9I9"/>
<dbReference type="GO" id="GO:0005506">
    <property type="term" value="F:iron ion binding"/>
    <property type="evidence" value="ECO:0007669"/>
    <property type="project" value="InterPro"/>
</dbReference>
<keyword evidence="2 5" id="KW-0812">Transmembrane</keyword>
<comment type="subcellular location">
    <subcellularLocation>
        <location evidence="1">Membrane</location>
    </subcellularLocation>
</comment>
<feature type="transmembrane region" description="Helical" evidence="5">
    <location>
        <begin position="48"/>
        <end position="70"/>
    </location>
</feature>